<feature type="domain" description="Major facilitator superfamily (MFS) profile" evidence="9">
    <location>
        <begin position="9"/>
        <end position="420"/>
    </location>
</feature>
<dbReference type="InterPro" id="IPR020846">
    <property type="entry name" value="MFS_dom"/>
</dbReference>
<dbReference type="InterPro" id="IPR005964">
    <property type="entry name" value="Glc/Gal_transptr_bac"/>
</dbReference>
<evidence type="ECO:0000256" key="8">
    <source>
        <dbReference type="SAM" id="Phobius"/>
    </source>
</evidence>
<feature type="transmembrane region" description="Helical" evidence="8">
    <location>
        <begin position="81"/>
        <end position="98"/>
    </location>
</feature>
<evidence type="ECO:0000256" key="6">
    <source>
        <dbReference type="ARBA" id="ARBA00022989"/>
    </source>
</evidence>
<evidence type="ECO:0000313" key="10">
    <source>
        <dbReference type="EMBL" id="MBL3655876.1"/>
    </source>
</evidence>
<evidence type="ECO:0000256" key="1">
    <source>
        <dbReference type="ARBA" id="ARBA00003321"/>
    </source>
</evidence>
<name>A0A937F6E8_9BACT</name>
<comment type="subcellular location">
    <subcellularLocation>
        <location evidence="2">Cell inner membrane</location>
        <topology evidence="2">Multi-pass membrane protein</topology>
    </subcellularLocation>
</comment>
<evidence type="ECO:0000256" key="7">
    <source>
        <dbReference type="ARBA" id="ARBA00023136"/>
    </source>
</evidence>
<proteinExistence type="inferred from homology"/>
<dbReference type="GO" id="GO:0005886">
    <property type="term" value="C:plasma membrane"/>
    <property type="evidence" value="ECO:0007669"/>
    <property type="project" value="UniProtKB-SubCell"/>
</dbReference>
<evidence type="ECO:0000313" key="11">
    <source>
        <dbReference type="Proteomes" id="UP000659388"/>
    </source>
</evidence>
<evidence type="ECO:0000259" key="9">
    <source>
        <dbReference type="PROSITE" id="PS50850"/>
    </source>
</evidence>
<dbReference type="InterPro" id="IPR011701">
    <property type="entry name" value="MFS"/>
</dbReference>
<feature type="transmembrane region" description="Helical" evidence="8">
    <location>
        <begin position="194"/>
        <end position="212"/>
    </location>
</feature>
<comment type="function">
    <text evidence="1">Intake of glucose and galactose.</text>
</comment>
<feature type="transmembrane region" description="Helical" evidence="8">
    <location>
        <begin position="145"/>
        <end position="163"/>
    </location>
</feature>
<dbReference type="EMBL" id="JAESIY010000003">
    <property type="protein sequence ID" value="MBL3655876.1"/>
    <property type="molecule type" value="Genomic_DNA"/>
</dbReference>
<comment type="caution">
    <text evidence="10">The sequence shown here is derived from an EMBL/GenBank/DDBJ whole genome shotgun (WGS) entry which is preliminary data.</text>
</comment>
<gene>
    <name evidence="10" type="ORF">JL102_07025</name>
</gene>
<dbReference type="InterPro" id="IPR036259">
    <property type="entry name" value="MFS_trans_sf"/>
</dbReference>
<keyword evidence="4" id="KW-1003">Cell membrane</keyword>
<dbReference type="Proteomes" id="UP000659388">
    <property type="component" value="Unassembled WGS sequence"/>
</dbReference>
<dbReference type="GO" id="GO:1904659">
    <property type="term" value="P:D-glucose transmembrane transport"/>
    <property type="evidence" value="ECO:0007669"/>
    <property type="project" value="InterPro"/>
</dbReference>
<dbReference type="Gene3D" id="1.20.1250.20">
    <property type="entry name" value="MFS general substrate transporter like domains"/>
    <property type="match status" value="2"/>
</dbReference>
<feature type="transmembrane region" description="Helical" evidence="8">
    <location>
        <begin position="48"/>
        <end position="69"/>
    </location>
</feature>
<dbReference type="GO" id="GO:0005354">
    <property type="term" value="F:galactose transmembrane transporter activity"/>
    <property type="evidence" value="ECO:0007669"/>
    <property type="project" value="InterPro"/>
</dbReference>
<feature type="transmembrane region" description="Helical" evidence="8">
    <location>
        <begin position="368"/>
        <end position="387"/>
    </location>
</feature>
<dbReference type="PANTHER" id="PTHR43702">
    <property type="entry name" value="L-FUCOSE-PROTON SYMPORTER"/>
    <property type="match status" value="1"/>
</dbReference>
<evidence type="ECO:0000256" key="4">
    <source>
        <dbReference type="ARBA" id="ARBA00022475"/>
    </source>
</evidence>
<keyword evidence="6 8" id="KW-1133">Transmembrane helix</keyword>
<feature type="transmembrane region" description="Helical" evidence="8">
    <location>
        <begin position="281"/>
        <end position="301"/>
    </location>
</feature>
<dbReference type="SUPFAM" id="SSF103473">
    <property type="entry name" value="MFS general substrate transporter"/>
    <property type="match status" value="1"/>
</dbReference>
<dbReference type="CDD" id="cd17394">
    <property type="entry name" value="MFS_FucP_like"/>
    <property type="match status" value="1"/>
</dbReference>
<feature type="transmembrane region" description="Helical" evidence="8">
    <location>
        <begin position="393"/>
        <end position="412"/>
    </location>
</feature>
<keyword evidence="5 8" id="KW-0812">Transmembrane</keyword>
<sequence>MSKSKGNFFMSMCIIGTLFFTIGFATWVNGTLIPYLQIACQLETEIQAYLVATAFYIAYTLMALPSSYVLGKVGYKKGMSLSLFVMAIGAIIFVPAATVRSFNLFLVGLFIIGTGLALLQTAVNPYVSIIGPSESAATRMSIMGISNKIAGILAGLIFGYITLSDVDALEASLASMNALEKAATLDELASRVIIPYYIIAAVLAVLAVVIWMSSLPEIQGEEDEEVPDNSGDTSRSSILQFPHLLLGVLALFLYVGVEVVAGDTIIGYGKSLDISLSVARYFTQITLACMLLGYVIGIFAIPKYISQAKALAVCAILGLIFSVGALVTTGYVSVACIALLGLANSLMWPAIFPLAIHNLGKFTARGSALLVMAISGGAILPLIYGTLSDMYNGQLAYLVLLPCYAYICFFAVKGHKIGLK</sequence>
<feature type="transmembrane region" description="Helical" evidence="8">
    <location>
        <begin position="308"/>
        <end position="326"/>
    </location>
</feature>
<organism evidence="10 11">
    <name type="scientific">Fulvivirga sediminis</name>
    <dbReference type="NCBI Taxonomy" id="2803949"/>
    <lineage>
        <taxon>Bacteria</taxon>
        <taxon>Pseudomonadati</taxon>
        <taxon>Bacteroidota</taxon>
        <taxon>Cytophagia</taxon>
        <taxon>Cytophagales</taxon>
        <taxon>Fulvivirgaceae</taxon>
        <taxon>Fulvivirga</taxon>
    </lineage>
</organism>
<keyword evidence="11" id="KW-1185">Reference proteome</keyword>
<dbReference type="InterPro" id="IPR050375">
    <property type="entry name" value="MFS_TsgA-like"/>
</dbReference>
<keyword evidence="7 8" id="KW-0472">Membrane</keyword>
<reference evidence="10" key="1">
    <citation type="submission" date="2021-01" db="EMBL/GenBank/DDBJ databases">
        <title>Fulvivirga kasyanovii gen. nov., sp nov., a novel member of the phylum Bacteroidetes isolated from seawater in a mussel farm.</title>
        <authorList>
            <person name="Zhao L.-H."/>
            <person name="Wang Z.-J."/>
        </authorList>
    </citation>
    <scope>NUCLEOTIDE SEQUENCE</scope>
    <source>
        <strain evidence="10">2943</strain>
    </source>
</reference>
<feature type="transmembrane region" description="Helical" evidence="8">
    <location>
        <begin position="332"/>
        <end position="356"/>
    </location>
</feature>
<accession>A0A937F6E8</accession>
<dbReference type="AlphaFoldDB" id="A0A937F6E8"/>
<feature type="transmembrane region" description="Helical" evidence="8">
    <location>
        <begin position="244"/>
        <end position="269"/>
    </location>
</feature>
<dbReference type="PROSITE" id="PS50850">
    <property type="entry name" value="MFS"/>
    <property type="match status" value="1"/>
</dbReference>
<evidence type="ECO:0000256" key="2">
    <source>
        <dbReference type="ARBA" id="ARBA00004429"/>
    </source>
</evidence>
<dbReference type="GO" id="GO:0055056">
    <property type="term" value="F:D-glucose transmembrane transporter activity"/>
    <property type="evidence" value="ECO:0007669"/>
    <property type="project" value="InterPro"/>
</dbReference>
<evidence type="ECO:0000256" key="3">
    <source>
        <dbReference type="ARBA" id="ARBA00009120"/>
    </source>
</evidence>
<dbReference type="RefSeq" id="WP_202243551.1">
    <property type="nucleotide sequence ID" value="NZ_JAESIY010000003.1"/>
</dbReference>
<evidence type="ECO:0000256" key="5">
    <source>
        <dbReference type="ARBA" id="ARBA00022692"/>
    </source>
</evidence>
<protein>
    <submittedName>
        <fullName evidence="10">Sugar MFS transporter</fullName>
    </submittedName>
</protein>
<feature type="transmembrane region" description="Helical" evidence="8">
    <location>
        <begin position="104"/>
        <end position="124"/>
    </location>
</feature>
<dbReference type="Pfam" id="PF07690">
    <property type="entry name" value="MFS_1"/>
    <property type="match status" value="1"/>
</dbReference>
<comment type="similarity">
    <text evidence="3">Belongs to the major facilitator superfamily. FHS transporter (TC 2.A.1.7) family.</text>
</comment>
<dbReference type="PANTHER" id="PTHR43702:SF12">
    <property type="entry name" value="N-ACETYL GLUCOSAMINE TRANSPORTER NAGP"/>
    <property type="match status" value="1"/>
</dbReference>
<feature type="transmembrane region" description="Helical" evidence="8">
    <location>
        <begin position="7"/>
        <end position="28"/>
    </location>
</feature>
<dbReference type="NCBIfam" id="TIGR01272">
    <property type="entry name" value="gluP"/>
    <property type="match status" value="1"/>
</dbReference>